<dbReference type="PRINTS" id="PR01488">
    <property type="entry name" value="RTXTOXINA"/>
</dbReference>
<feature type="compositionally biased region" description="Gly residues" evidence="9">
    <location>
        <begin position="1197"/>
        <end position="1209"/>
    </location>
</feature>
<dbReference type="SMART" id="SM00237">
    <property type="entry name" value="Calx_beta"/>
    <property type="match status" value="7"/>
</dbReference>
<dbReference type="InterPro" id="IPR003995">
    <property type="entry name" value="RTX_toxin_determinant-A"/>
</dbReference>
<dbReference type="SUPFAM" id="SSF51120">
    <property type="entry name" value="beta-Roll"/>
    <property type="match status" value="3"/>
</dbReference>
<keyword evidence="7" id="KW-0813">Transport</keyword>
<evidence type="ECO:0000256" key="7">
    <source>
        <dbReference type="ARBA" id="ARBA00023065"/>
    </source>
</evidence>
<dbReference type="InterPro" id="IPR001343">
    <property type="entry name" value="Hemolysn_Ca-bd"/>
</dbReference>
<evidence type="ECO:0000256" key="6">
    <source>
        <dbReference type="ARBA" id="ARBA00023026"/>
    </source>
</evidence>
<evidence type="ECO:0000256" key="8">
    <source>
        <dbReference type="ARBA" id="ARBA00023136"/>
    </source>
</evidence>
<dbReference type="Pfam" id="PF03160">
    <property type="entry name" value="Calx-beta"/>
    <property type="match status" value="8"/>
</dbReference>
<evidence type="ECO:0000259" key="10">
    <source>
        <dbReference type="SMART" id="SM00237"/>
    </source>
</evidence>
<feature type="domain" description="Calx-beta" evidence="10">
    <location>
        <begin position="830"/>
        <end position="926"/>
    </location>
</feature>
<feature type="region of interest" description="Disordered" evidence="9">
    <location>
        <begin position="1098"/>
        <end position="1246"/>
    </location>
</feature>
<dbReference type="InterPro" id="IPR018511">
    <property type="entry name" value="Hemolysin-typ_Ca-bd_CS"/>
</dbReference>
<evidence type="ECO:0000256" key="9">
    <source>
        <dbReference type="SAM" id="MobiDB-lite"/>
    </source>
</evidence>
<dbReference type="GO" id="GO:0016020">
    <property type="term" value="C:membrane"/>
    <property type="evidence" value="ECO:0007669"/>
    <property type="project" value="UniProtKB-SubCell"/>
</dbReference>
<proteinExistence type="predicted"/>
<feature type="domain" description="Calx-beta" evidence="10">
    <location>
        <begin position="584"/>
        <end position="687"/>
    </location>
</feature>
<dbReference type="GO" id="GO:0005576">
    <property type="term" value="C:extracellular region"/>
    <property type="evidence" value="ECO:0007669"/>
    <property type="project" value="InterPro"/>
</dbReference>
<reference evidence="11 12" key="1">
    <citation type="submission" date="2017-03" db="EMBL/GenBank/DDBJ databases">
        <authorList>
            <person name="Afonso C.L."/>
            <person name="Miller P.J."/>
            <person name="Scott M.A."/>
            <person name="Spackman E."/>
            <person name="Goraichik I."/>
            <person name="Dimitrov K.M."/>
            <person name="Suarez D.L."/>
            <person name="Swayne D.E."/>
        </authorList>
    </citation>
    <scope>NUCLEOTIDE SEQUENCE [LARGE SCALE GENOMIC DNA]</scope>
    <source>
        <strain evidence="11 12">CECT 8625</strain>
    </source>
</reference>
<evidence type="ECO:0000256" key="5">
    <source>
        <dbReference type="ARBA" id="ARBA00022837"/>
    </source>
</evidence>
<keyword evidence="12" id="KW-1185">Reference proteome</keyword>
<dbReference type="GO" id="GO:0007154">
    <property type="term" value="P:cell communication"/>
    <property type="evidence" value="ECO:0007669"/>
    <property type="project" value="InterPro"/>
</dbReference>
<keyword evidence="5" id="KW-0106">Calcium</keyword>
<keyword evidence="7" id="KW-0406">Ion transport</keyword>
<dbReference type="SUPFAM" id="SSF141072">
    <property type="entry name" value="CalX-like"/>
    <property type="match status" value="8"/>
</dbReference>
<sequence>MPDISIAPSPADESIGSGFGGTLEWVVELSETALDTVLVPYRLFSGTGLVGIDIRGEEGVLVFAPGDTSQTLGIRADSDNDVETDESVVVEFFDPVGADLPGGVRSLRVTNFILDDDGSDVDRALYVSSPTIVEGDGGTREALFDVSISEAYGSLTTFSYATVNGTARAGSDYTASSGTVTFLPGQTSTEVRVDVSGDTQREPSETFALVVDTDSSVADGGIGATGVGTILDDDAPGGRPTLSLTATGAPESIGSGFGGTVTFVVRLSEPSFDAVSVGYRTLEGTAEQHIDYPFTDGTLTFAPGETWKTVTVRVDSDNIDEADESFSLELFDAAGADFAGGAKVLRAGAFILDDDGVGLDRGLHVSSPVLLEGDGGTQRAIFEVTLSRPATTELSFDYETQDAGARAGSDFTGTSGTVTFAPGQTSATVEVLVSGDTAREPTESFQLVVNPSTAIADGGAGAVGEATILDDDGGALPVLSSAPALVRESVGSGFGGTLDFTLTLSEPSLDAVTVGYRTLPATATSQIDYPREIGTVTFAPGETSKSLEIRVDSDNDIEDDEAFFVEYFDVTGATFAGGAKVLRETGFILEDDDPGLSRSLQVSEPVLVEGDGGSRTARFELTLSRPVASEQTFDWATHNGSATAGSDYTGASGSVTFAPGQLRAYVDVSVRGDTRAEASEFFLLSVTPNGTLGDGGAGATGRALILDDDGAAGLPTLTIQSRDAQESVGSGFGGWADFVVTLSEPSLDTVTVQYRSAGRTATEDTDFPDTSGTLTFAPGETSKTISPRVRSDNENEADESFEIELFSPSGAVLAGGVPVLEEAAFILDDDAVGLDRAIHVSDVVVTEPLSGTATATFEVRLSRPFDTNTTIGYATSNISASAGSDYTATSGTLTFRPGQTEAAVNVTIRSDGNAGEGTETFVLGLSSLPPTLTGGTAGAIGVGTIRQPQIQLPPTGDIEILGDARAGQTLSLDLSGFDDPNGLGPLSIQWRRDGSDIGSATGDTYTLVPADIGAVVSVRVSYTDGLGAAESVIESAGRVLPAAATNGADSIVGGPRDDLIDGLGGNDRIDGAGGDDTLLGGNGNDLLRGGAGNDALFGQNGNDTMLGQAGNDTMGGSDGNDSVDGGDGNDSLGGGAGNDTLLGGNGDDTIGGGLDDDRIDGGIGDDVLAAGQGSDTVTGGAGDDTMGGSLGTDTVIGGDGNDSLGGGAGRDTISAGAGNDLVGGGEGDDTISGGTGNDFLAGGGRDDFISGGAGNDTINSGPGNDTIEGNTGADVFVWLEGEPGETDIVRGFEDGLDSFRLSDVPNAPGSGLQGRVDSLDIVDTVVEGGFGVSMSYQGQTILVSGVTAAQLGVEDFLFL</sequence>
<evidence type="ECO:0000256" key="4">
    <source>
        <dbReference type="ARBA" id="ARBA00022737"/>
    </source>
</evidence>
<dbReference type="InterPro" id="IPR038081">
    <property type="entry name" value="CalX-like_sf"/>
</dbReference>
<gene>
    <name evidence="11" type="primary">cya_10</name>
    <name evidence="11" type="ORF">ROJ8625_02221</name>
</gene>
<dbReference type="InterPro" id="IPR003644">
    <property type="entry name" value="Calx_beta"/>
</dbReference>
<dbReference type="InterPro" id="IPR051171">
    <property type="entry name" value="CaCA"/>
</dbReference>
<dbReference type="PANTHER" id="PTHR11878">
    <property type="entry name" value="SODIUM/CALCIUM EXCHANGER"/>
    <property type="match status" value="1"/>
</dbReference>
<dbReference type="PROSITE" id="PS00330">
    <property type="entry name" value="HEMOLYSIN_CALCIUM"/>
    <property type="match status" value="1"/>
</dbReference>
<dbReference type="Pfam" id="PF00353">
    <property type="entry name" value="HemolysinCabind"/>
    <property type="match status" value="6"/>
</dbReference>
<dbReference type="PRINTS" id="PR00313">
    <property type="entry name" value="CABNDNGRPT"/>
</dbReference>
<feature type="region of interest" description="Disordered" evidence="9">
    <location>
        <begin position="761"/>
        <end position="792"/>
    </location>
</feature>
<keyword evidence="6" id="KW-0843">Virulence</keyword>
<keyword evidence="3" id="KW-0732">Signal</keyword>
<protein>
    <submittedName>
        <fullName evidence="11">Bifunctional hemolysin/adenylate cyclase</fullName>
    </submittedName>
</protein>
<feature type="domain" description="Calx-beta" evidence="10">
    <location>
        <begin position="226"/>
        <end position="331"/>
    </location>
</feature>
<evidence type="ECO:0000256" key="2">
    <source>
        <dbReference type="ARBA" id="ARBA00022656"/>
    </source>
</evidence>
<dbReference type="GO" id="GO:0005509">
    <property type="term" value="F:calcium ion binding"/>
    <property type="evidence" value="ECO:0007669"/>
    <property type="project" value="InterPro"/>
</dbReference>
<evidence type="ECO:0000256" key="1">
    <source>
        <dbReference type="ARBA" id="ARBA00004370"/>
    </source>
</evidence>
<organism evidence="11 12">
    <name type="scientific">Roseivivax jejudonensis</name>
    <dbReference type="NCBI Taxonomy" id="1529041"/>
    <lineage>
        <taxon>Bacteria</taxon>
        <taxon>Pseudomonadati</taxon>
        <taxon>Pseudomonadota</taxon>
        <taxon>Alphaproteobacteria</taxon>
        <taxon>Rhodobacterales</taxon>
        <taxon>Roseobacteraceae</taxon>
        <taxon>Roseivivax</taxon>
    </lineage>
</organism>
<keyword evidence="4" id="KW-0677">Repeat</keyword>
<feature type="domain" description="Calx-beta" evidence="10">
    <location>
        <begin position="464"/>
        <end position="568"/>
    </location>
</feature>
<keyword evidence="2" id="KW-0800">Toxin</keyword>
<dbReference type="PANTHER" id="PTHR11878:SF65">
    <property type="entry name" value="NA_CA-EXCHANGE PROTEIN, ISOFORM G"/>
    <property type="match status" value="1"/>
</dbReference>
<dbReference type="Gene3D" id="2.60.40.2030">
    <property type="match status" value="8"/>
</dbReference>
<evidence type="ECO:0000256" key="3">
    <source>
        <dbReference type="ARBA" id="ARBA00022729"/>
    </source>
</evidence>
<dbReference type="GO" id="GO:0030001">
    <property type="term" value="P:metal ion transport"/>
    <property type="evidence" value="ECO:0007669"/>
    <property type="project" value="TreeGrafter"/>
</dbReference>
<dbReference type="Gene3D" id="2.150.10.10">
    <property type="entry name" value="Serralysin-like metalloprotease, C-terminal"/>
    <property type="match status" value="4"/>
</dbReference>
<dbReference type="InterPro" id="IPR011049">
    <property type="entry name" value="Serralysin-like_metalloprot_C"/>
</dbReference>
<comment type="subcellular location">
    <subcellularLocation>
        <location evidence="1">Membrane</location>
    </subcellularLocation>
</comment>
<evidence type="ECO:0000313" key="12">
    <source>
        <dbReference type="Proteomes" id="UP000193570"/>
    </source>
</evidence>
<accession>A0A1X6ZBF6</accession>
<feature type="domain" description="Calx-beta" evidence="10">
    <location>
        <begin position="701"/>
        <end position="806"/>
    </location>
</feature>
<feature type="domain" description="Calx-beta" evidence="10">
    <location>
        <begin position="347"/>
        <end position="450"/>
    </location>
</feature>
<keyword evidence="8" id="KW-0472">Membrane</keyword>
<dbReference type="Proteomes" id="UP000193570">
    <property type="component" value="Unassembled WGS sequence"/>
</dbReference>
<dbReference type="OrthoDB" id="733404at2"/>
<dbReference type="RefSeq" id="WP_159456753.1">
    <property type="nucleotide sequence ID" value="NZ_FWFK01000004.1"/>
</dbReference>
<name>A0A1X6ZBF6_9RHOB</name>
<dbReference type="EMBL" id="FWFK01000004">
    <property type="protein sequence ID" value="SLN46083.1"/>
    <property type="molecule type" value="Genomic_DNA"/>
</dbReference>
<feature type="domain" description="Calx-beta" evidence="10">
    <location>
        <begin position="116"/>
        <end position="212"/>
    </location>
</feature>
<feature type="compositionally biased region" description="Gly residues" evidence="9">
    <location>
        <begin position="1125"/>
        <end position="1153"/>
    </location>
</feature>
<dbReference type="Gene3D" id="2.60.40.2700">
    <property type="match status" value="1"/>
</dbReference>
<dbReference type="GO" id="GO:0090729">
    <property type="term" value="F:toxin activity"/>
    <property type="evidence" value="ECO:0007669"/>
    <property type="project" value="UniProtKB-KW"/>
</dbReference>
<evidence type="ECO:0000313" key="11">
    <source>
        <dbReference type="EMBL" id="SLN46083.1"/>
    </source>
</evidence>